<keyword evidence="1 2" id="KW-0597">Phosphoprotein</keyword>
<dbReference type="Proteomes" id="UP000184052">
    <property type="component" value="Unassembled WGS sequence"/>
</dbReference>
<name>A0A1M6EMA9_9FIRM</name>
<dbReference type="AlphaFoldDB" id="A0A1M6EMA9"/>
<keyword evidence="5" id="KW-1185">Reference proteome</keyword>
<dbReference type="PANTHER" id="PTHR44591">
    <property type="entry name" value="STRESS RESPONSE REGULATOR PROTEIN 1"/>
    <property type="match status" value="1"/>
</dbReference>
<evidence type="ECO:0000256" key="1">
    <source>
        <dbReference type="ARBA" id="ARBA00022553"/>
    </source>
</evidence>
<evidence type="ECO:0000256" key="2">
    <source>
        <dbReference type="PROSITE-ProRule" id="PRU00169"/>
    </source>
</evidence>
<feature type="modified residue" description="4-aspartylphosphate" evidence="2">
    <location>
        <position position="54"/>
    </location>
</feature>
<organism evidence="4 5">
    <name type="scientific">Dethiosulfatibacter aminovorans DSM 17477</name>
    <dbReference type="NCBI Taxonomy" id="1121476"/>
    <lineage>
        <taxon>Bacteria</taxon>
        <taxon>Bacillati</taxon>
        <taxon>Bacillota</taxon>
        <taxon>Tissierellia</taxon>
        <taxon>Dethiosulfatibacter</taxon>
    </lineage>
</organism>
<evidence type="ECO:0000313" key="4">
    <source>
        <dbReference type="EMBL" id="SHI86519.1"/>
    </source>
</evidence>
<dbReference type="InterPro" id="IPR050595">
    <property type="entry name" value="Bact_response_regulator"/>
</dbReference>
<dbReference type="InterPro" id="IPR013972">
    <property type="entry name" value="YcbB"/>
</dbReference>
<reference evidence="4 5" key="1">
    <citation type="submission" date="2016-11" db="EMBL/GenBank/DDBJ databases">
        <authorList>
            <person name="Jaros S."/>
            <person name="Januszkiewicz K."/>
            <person name="Wedrychowicz H."/>
        </authorList>
    </citation>
    <scope>NUCLEOTIDE SEQUENCE [LARGE SCALE GENOMIC DNA]</scope>
    <source>
        <strain evidence="4 5">DSM 17477</strain>
    </source>
</reference>
<dbReference type="PROSITE" id="PS50110">
    <property type="entry name" value="RESPONSE_REGULATORY"/>
    <property type="match status" value="1"/>
</dbReference>
<protein>
    <submittedName>
        <fullName evidence="4">Two-component system, response regulator YcbB</fullName>
    </submittedName>
</protein>
<dbReference type="RefSeq" id="WP_073048670.1">
    <property type="nucleotide sequence ID" value="NZ_FQZL01000007.1"/>
</dbReference>
<dbReference type="Pfam" id="PF08664">
    <property type="entry name" value="YcbB"/>
    <property type="match status" value="1"/>
</dbReference>
<proteinExistence type="predicted"/>
<dbReference type="SMART" id="SM00448">
    <property type="entry name" value="REC"/>
    <property type="match status" value="1"/>
</dbReference>
<dbReference type="InterPro" id="IPR011006">
    <property type="entry name" value="CheY-like_superfamily"/>
</dbReference>
<feature type="domain" description="Response regulatory" evidence="3">
    <location>
        <begin position="3"/>
        <end position="118"/>
    </location>
</feature>
<accession>A0A1M6EMA9</accession>
<dbReference type="STRING" id="1121476.SAMN02745751_01244"/>
<dbReference type="OrthoDB" id="1684633at2"/>
<evidence type="ECO:0000259" key="3">
    <source>
        <dbReference type="PROSITE" id="PS50110"/>
    </source>
</evidence>
<evidence type="ECO:0000313" key="5">
    <source>
        <dbReference type="Proteomes" id="UP000184052"/>
    </source>
</evidence>
<dbReference type="SUPFAM" id="SSF52172">
    <property type="entry name" value="CheY-like"/>
    <property type="match status" value="1"/>
</dbReference>
<dbReference type="Gene3D" id="3.40.50.2300">
    <property type="match status" value="1"/>
</dbReference>
<gene>
    <name evidence="4" type="ORF">SAMN02745751_01244</name>
</gene>
<dbReference type="InterPro" id="IPR001789">
    <property type="entry name" value="Sig_transdc_resp-reg_receiver"/>
</dbReference>
<sequence length="282" mass="32335">MNSICIVDDDSSIVNILKDIITDHFDDVTIYTAQSGAEAIETINEHRPDILLLDYLMPDYDGLQVLRNIKPESRPLVIMISEVSDKQMIGKAYDEKISFFITKPINVIEVVSVLKKVMEHYNLRVAFSQFESVIKGIKKPEVVKSRGKNDVQKLKSLYSKLGLSGTSGYDDLIQAVIWAKNQNDDYTLMELYMALLEDEEDQNLYALKKRIRRIVTKAFKSMAALGIEDNLNPVYDEYALQLFDYGELRKEMQYQQGLGKDQGKINIKQFIESSIVLIQEMQ</sequence>
<dbReference type="GO" id="GO:0000160">
    <property type="term" value="P:phosphorelay signal transduction system"/>
    <property type="evidence" value="ECO:0007669"/>
    <property type="project" value="InterPro"/>
</dbReference>
<dbReference type="EMBL" id="FQZL01000007">
    <property type="protein sequence ID" value="SHI86519.1"/>
    <property type="molecule type" value="Genomic_DNA"/>
</dbReference>
<dbReference type="PANTHER" id="PTHR44591:SF3">
    <property type="entry name" value="RESPONSE REGULATORY DOMAIN-CONTAINING PROTEIN"/>
    <property type="match status" value="1"/>
</dbReference>
<dbReference type="Pfam" id="PF00072">
    <property type="entry name" value="Response_reg"/>
    <property type="match status" value="1"/>
</dbReference>